<evidence type="ECO:0000313" key="2">
    <source>
        <dbReference type="Proteomes" id="UP001177260"/>
    </source>
</evidence>
<proteinExistence type="predicted"/>
<accession>A0ACC3B1I5</accession>
<dbReference type="EMBL" id="JAOPJF010000033">
    <property type="protein sequence ID" value="KAK1144107.1"/>
    <property type="molecule type" value="Genomic_DNA"/>
</dbReference>
<keyword evidence="2" id="KW-1185">Reference proteome</keyword>
<evidence type="ECO:0000313" key="1">
    <source>
        <dbReference type="EMBL" id="KAK1144107.1"/>
    </source>
</evidence>
<dbReference type="Proteomes" id="UP001177260">
    <property type="component" value="Unassembled WGS sequence"/>
</dbReference>
<reference evidence="1 2" key="1">
    <citation type="journal article" date="2023" name="ACS Omega">
        <title>Identification of the Neoaspergillic Acid Biosynthesis Gene Cluster by Establishing an In Vitro CRISPR-Ribonucleoprotein Genetic System in Aspergillus melleus.</title>
        <authorList>
            <person name="Yuan B."/>
            <person name="Grau M.F."/>
            <person name="Murata R.M."/>
            <person name="Torok T."/>
            <person name="Venkateswaran K."/>
            <person name="Stajich J.E."/>
            <person name="Wang C.C.C."/>
        </authorList>
    </citation>
    <scope>NUCLEOTIDE SEQUENCE [LARGE SCALE GENOMIC DNA]</scope>
    <source>
        <strain evidence="1 2">IMV 1140</strain>
    </source>
</reference>
<name>A0ACC3B1I5_9EURO</name>
<organism evidence="1 2">
    <name type="scientific">Aspergillus melleus</name>
    <dbReference type="NCBI Taxonomy" id="138277"/>
    <lineage>
        <taxon>Eukaryota</taxon>
        <taxon>Fungi</taxon>
        <taxon>Dikarya</taxon>
        <taxon>Ascomycota</taxon>
        <taxon>Pezizomycotina</taxon>
        <taxon>Eurotiomycetes</taxon>
        <taxon>Eurotiomycetidae</taxon>
        <taxon>Eurotiales</taxon>
        <taxon>Aspergillaceae</taxon>
        <taxon>Aspergillus</taxon>
        <taxon>Aspergillus subgen. Circumdati</taxon>
    </lineage>
</organism>
<comment type="caution">
    <text evidence="1">The sequence shown here is derived from an EMBL/GenBank/DDBJ whole genome shotgun (WGS) entry which is preliminary data.</text>
</comment>
<sequence>MLAYLPEYEHDEQQGQLTPSTIPPFAGRMGGNQDFVVDRNDPRNEKVLEKVPDAAPWDPPSFYTQLLISTDSPRRDNHLKPETKRNYQTLSPAPTSSMMNVFITSWVTTHAPSSDSAPKSQAGIYATLTFFSPLFGGITNLLLTPLLIYTFSPSSGGHISPTITLATFFARIISFPRMVLYLVGQTLGGALAGFALHSAYGTRTFTVGGCYIDTGLVPVKDALIIEFMACLILIFLAFGVALDPRQAKVFGHATAPWFVGVVLGVVTWGTAWTRDGYIGASVNPARCFGVYVASSFPGYHWIHWVGPLAAAVAHGLVYFIDPLWQDPRASSSSQ</sequence>
<gene>
    <name evidence="1" type="ORF">N8T08_005769</name>
</gene>
<protein>
    <submittedName>
        <fullName evidence="1">Uncharacterized protein</fullName>
    </submittedName>
</protein>